<dbReference type="AlphaFoldDB" id="A0A3L6RE84"/>
<keyword evidence="3" id="KW-1185">Reference proteome</keyword>
<dbReference type="Proteomes" id="UP000275267">
    <property type="component" value="Unassembled WGS sequence"/>
</dbReference>
<dbReference type="Pfam" id="PF04305">
    <property type="entry name" value="DUF455"/>
    <property type="match status" value="1"/>
</dbReference>
<name>A0A3L6RE84_PANMI</name>
<organism evidence="2 3">
    <name type="scientific">Panicum miliaceum</name>
    <name type="common">Proso millet</name>
    <name type="synonym">Broomcorn millet</name>
    <dbReference type="NCBI Taxonomy" id="4540"/>
    <lineage>
        <taxon>Eukaryota</taxon>
        <taxon>Viridiplantae</taxon>
        <taxon>Streptophyta</taxon>
        <taxon>Embryophyta</taxon>
        <taxon>Tracheophyta</taxon>
        <taxon>Spermatophyta</taxon>
        <taxon>Magnoliopsida</taxon>
        <taxon>Liliopsida</taxon>
        <taxon>Poales</taxon>
        <taxon>Poaceae</taxon>
        <taxon>PACMAD clade</taxon>
        <taxon>Panicoideae</taxon>
        <taxon>Panicodae</taxon>
        <taxon>Paniceae</taxon>
        <taxon>Panicinae</taxon>
        <taxon>Panicum</taxon>
        <taxon>Panicum sect. Panicum</taxon>
    </lineage>
</organism>
<accession>A0A3L6RE84</accession>
<dbReference type="PANTHER" id="PTHR42782">
    <property type="entry name" value="SI:CH73-314G15.3"/>
    <property type="match status" value="1"/>
</dbReference>
<proteinExistence type="predicted"/>
<protein>
    <submittedName>
        <fullName evidence="2">Uncharacterized protein</fullName>
    </submittedName>
</protein>
<comment type="caution">
    <text evidence="2">The sequence shown here is derived from an EMBL/GenBank/DDBJ whole genome shotgun (WGS) entry which is preliminary data.</text>
</comment>
<sequence>MGWRRGRARAAGAKYLADCGPAPGRFARWETSSGGAWAGAAEMGGPGAVHRRPPRQGAAHARRLLPVGCGAPRRPGRGLRPPCQARQAPRGDAEGDHHPQRHGGAAQRVHAAQPGARRAQRHRPRLGPPLRERLGDGFFADFARAADDESRHFRWYSQRFAELGFSHCTSLWRECARSSSDVSARLAVIPLVQVPHQYCFLLCDACPNKYLFNFS</sequence>
<feature type="compositionally biased region" description="Basic and acidic residues" evidence="1">
    <location>
        <begin position="89"/>
        <end position="98"/>
    </location>
</feature>
<dbReference type="EMBL" id="PQIB02000009">
    <property type="protein sequence ID" value="RLN01119.1"/>
    <property type="molecule type" value="Genomic_DNA"/>
</dbReference>
<feature type="compositionally biased region" description="Low complexity" evidence="1">
    <location>
        <begin position="68"/>
        <end position="82"/>
    </location>
</feature>
<evidence type="ECO:0000256" key="1">
    <source>
        <dbReference type="SAM" id="MobiDB-lite"/>
    </source>
</evidence>
<gene>
    <name evidence="2" type="ORF">C2845_PM06G23890</name>
</gene>
<dbReference type="OrthoDB" id="426882at2759"/>
<evidence type="ECO:0000313" key="2">
    <source>
        <dbReference type="EMBL" id="RLN01119.1"/>
    </source>
</evidence>
<dbReference type="InterPro" id="IPR007402">
    <property type="entry name" value="DUF455"/>
</dbReference>
<feature type="region of interest" description="Disordered" evidence="1">
    <location>
        <begin position="43"/>
        <end position="132"/>
    </location>
</feature>
<reference evidence="3" key="1">
    <citation type="journal article" date="2019" name="Nat. Commun.">
        <title>The genome of broomcorn millet.</title>
        <authorList>
            <person name="Zou C."/>
            <person name="Miki D."/>
            <person name="Li D."/>
            <person name="Tang Q."/>
            <person name="Xiao L."/>
            <person name="Rajput S."/>
            <person name="Deng P."/>
            <person name="Jia W."/>
            <person name="Huang R."/>
            <person name="Zhang M."/>
            <person name="Sun Y."/>
            <person name="Hu J."/>
            <person name="Fu X."/>
            <person name="Schnable P.S."/>
            <person name="Li F."/>
            <person name="Zhang H."/>
            <person name="Feng B."/>
            <person name="Zhu X."/>
            <person name="Liu R."/>
            <person name="Schnable J.C."/>
            <person name="Zhu J.-K."/>
            <person name="Zhang H."/>
        </authorList>
    </citation>
    <scope>NUCLEOTIDE SEQUENCE [LARGE SCALE GENOMIC DNA]</scope>
</reference>
<dbReference type="PANTHER" id="PTHR42782:SF4">
    <property type="entry name" value="DUF455 DOMAIN-CONTAINING PROTEIN"/>
    <property type="match status" value="1"/>
</dbReference>
<evidence type="ECO:0000313" key="3">
    <source>
        <dbReference type="Proteomes" id="UP000275267"/>
    </source>
</evidence>
<dbReference type="STRING" id="4540.A0A3L6RE84"/>